<keyword evidence="1" id="KW-0694">RNA-binding</keyword>
<dbReference type="Gramene" id="OGLUM07G04650.1">
    <property type="protein sequence ID" value="OGLUM07G04650.1"/>
    <property type="gene ID" value="OGLUM07G04650"/>
</dbReference>
<dbReference type="SMART" id="SM00360">
    <property type="entry name" value="RRM"/>
    <property type="match status" value="1"/>
</dbReference>
<dbReference type="InterPro" id="IPR039539">
    <property type="entry name" value="Ras_GTPase_bind_prot"/>
</dbReference>
<dbReference type="GO" id="GO:0005829">
    <property type="term" value="C:cytosol"/>
    <property type="evidence" value="ECO:0007669"/>
    <property type="project" value="TreeGrafter"/>
</dbReference>
<proteinExistence type="predicted"/>
<organism evidence="3">
    <name type="scientific">Oryza glumipatula</name>
    <dbReference type="NCBI Taxonomy" id="40148"/>
    <lineage>
        <taxon>Eukaryota</taxon>
        <taxon>Viridiplantae</taxon>
        <taxon>Streptophyta</taxon>
        <taxon>Embryophyta</taxon>
        <taxon>Tracheophyta</taxon>
        <taxon>Spermatophyta</taxon>
        <taxon>Magnoliopsida</taxon>
        <taxon>Liliopsida</taxon>
        <taxon>Poales</taxon>
        <taxon>Poaceae</taxon>
        <taxon>BOP clade</taxon>
        <taxon>Oryzoideae</taxon>
        <taxon>Oryzeae</taxon>
        <taxon>Oryzinae</taxon>
        <taxon>Oryza</taxon>
    </lineage>
</organism>
<reference evidence="3" key="2">
    <citation type="submission" date="2018-05" db="EMBL/GenBank/DDBJ databases">
        <title>OgluRS3 (Oryza glumaepatula Reference Sequence Version 3).</title>
        <authorList>
            <person name="Zhang J."/>
            <person name="Kudrna D."/>
            <person name="Lee S."/>
            <person name="Talag J."/>
            <person name="Welchert J."/>
            <person name="Wing R.A."/>
        </authorList>
    </citation>
    <scope>NUCLEOTIDE SEQUENCE [LARGE SCALE GENOMIC DNA]</scope>
</reference>
<sequence length="538" mass="61567">MEDEDEGCKRATTKKANLHNYRNVPHEQGYSIILKNLPRHATIEMVQKNFKRFGAIRPGGINITTPKHGSFSIGIIEYESHQSVQAALEEYQRSDRPLDIQRRGDKKKYYLSEAMVMMDRGSPLFSVLFSHLQQTDKYLAMDICSCKRLMPVLRSVAVDFVQQVLLKGSKSVQLSTDEQAVLDSLDLSFTDMPMRLESLHDFLKNRSLEKVEVHLQNMVLAATPRGCLGFQGILGHIIKNHLTGLSWNGQFELGDIVVCNGDEFIITKTPQRFELVEDIPEETAKAFQADLTQICNCLTYYFSIDGMMPPYFPELFSMLLNIPEYACVSKTMLEIVYEFITHNPATKPPIAVANLFSGIHGGCGAYDDDDTTQFFRTVLQDAEVGWIDDVEEYGNKVLNGVLRYEEERRKKLARHGQIEEIETLPMVSYCDSLESFVQFVRHVFQHGTNKTKEYNSHRWIIKADGSSEPLEKFEPRLQQVRSLDELIMMIAISLGKHVLKVIYELLMNFAMKGMIESVWKDYKRSSYQKSVDDDGCDQ</sequence>
<dbReference type="Gene3D" id="3.30.70.330">
    <property type="match status" value="1"/>
</dbReference>
<dbReference type="AlphaFoldDB" id="A0A0E0AGI0"/>
<dbReference type="CDD" id="cd00590">
    <property type="entry name" value="RRM_SF"/>
    <property type="match status" value="1"/>
</dbReference>
<dbReference type="SUPFAM" id="SSF54928">
    <property type="entry name" value="RNA-binding domain, RBD"/>
    <property type="match status" value="1"/>
</dbReference>
<evidence type="ECO:0000313" key="3">
    <source>
        <dbReference type="EnsemblPlants" id="OGLUM07G04650.1"/>
    </source>
</evidence>
<dbReference type="GO" id="GO:0003729">
    <property type="term" value="F:mRNA binding"/>
    <property type="evidence" value="ECO:0007669"/>
    <property type="project" value="TreeGrafter"/>
</dbReference>
<evidence type="ECO:0000313" key="4">
    <source>
        <dbReference type="Proteomes" id="UP000026961"/>
    </source>
</evidence>
<dbReference type="Pfam" id="PF00076">
    <property type="entry name" value="RRM_1"/>
    <property type="match status" value="1"/>
</dbReference>
<dbReference type="STRING" id="40148.A0A0E0AGI0"/>
<dbReference type="InterPro" id="IPR012677">
    <property type="entry name" value="Nucleotide-bd_a/b_plait_sf"/>
</dbReference>
<dbReference type="HOGENOM" id="CLU_442389_0_0_1"/>
<evidence type="ECO:0000256" key="1">
    <source>
        <dbReference type="PROSITE-ProRule" id="PRU00176"/>
    </source>
</evidence>
<dbReference type="PROSITE" id="PS50102">
    <property type="entry name" value="RRM"/>
    <property type="match status" value="1"/>
</dbReference>
<evidence type="ECO:0000259" key="2">
    <source>
        <dbReference type="PROSITE" id="PS50102"/>
    </source>
</evidence>
<reference evidence="3" key="1">
    <citation type="submission" date="2015-04" db="UniProtKB">
        <authorList>
            <consortium name="EnsemblPlants"/>
        </authorList>
    </citation>
    <scope>IDENTIFICATION</scope>
</reference>
<protein>
    <recommendedName>
        <fullName evidence="2">RRM domain-containing protein</fullName>
    </recommendedName>
</protein>
<name>A0A0E0AGI0_9ORYZ</name>
<feature type="domain" description="RRM" evidence="2">
    <location>
        <begin position="30"/>
        <end position="105"/>
    </location>
</feature>
<dbReference type="GO" id="GO:1990904">
    <property type="term" value="C:ribonucleoprotein complex"/>
    <property type="evidence" value="ECO:0007669"/>
    <property type="project" value="TreeGrafter"/>
</dbReference>
<dbReference type="InterPro" id="IPR000504">
    <property type="entry name" value="RRM_dom"/>
</dbReference>
<dbReference type="PANTHER" id="PTHR10693:SF75">
    <property type="entry name" value="NUCLEAR TRANSPORT FACTOR 2"/>
    <property type="match status" value="1"/>
</dbReference>
<dbReference type="Proteomes" id="UP000026961">
    <property type="component" value="Chromosome 7"/>
</dbReference>
<dbReference type="InterPro" id="IPR035979">
    <property type="entry name" value="RBD_domain_sf"/>
</dbReference>
<keyword evidence="4" id="KW-1185">Reference proteome</keyword>
<accession>A0A0E0AGI0</accession>
<dbReference type="EnsemblPlants" id="OGLUM07G04650.1">
    <property type="protein sequence ID" value="OGLUM07G04650.1"/>
    <property type="gene ID" value="OGLUM07G04650"/>
</dbReference>
<dbReference type="PANTHER" id="PTHR10693">
    <property type="entry name" value="RAS GTPASE-ACTIVATING PROTEIN-BINDING PROTEIN"/>
    <property type="match status" value="1"/>
</dbReference>